<dbReference type="Proteomes" id="UP000474757">
    <property type="component" value="Unassembled WGS sequence"/>
</dbReference>
<sequence length="281" mass="31513">MRHDALEERSLNYTPCRYGTSKIFFRGPQRSLDGRYVTFVGGTETYGKFIKEPFAQLVERQVGMPTVNFGCANASIGAFLAEPTVVDACRGAHANVVQIMGAQNLSNRFYSVHPRRNDRFLKPSTVLEAIYPEVDFADFCFTRHMLIALHELSAERFEIVRGELQQAWVSRMTTFLREIGPHTSLLWFSDYPPSDRHWSERPEGLQAEPLFITRRMIDSLRPLVRSVIVVQPSEGARAEGTRGMYFAPQDAGAAQGLPGPQAHREAADAISETLHALAPAE</sequence>
<dbReference type="AlphaFoldDB" id="A0A6B2K070"/>
<dbReference type="Pfam" id="PF20078">
    <property type="entry name" value="DUF6473"/>
    <property type="match status" value="1"/>
</dbReference>
<proteinExistence type="predicted"/>
<dbReference type="InterPro" id="IPR045524">
    <property type="entry name" value="DUF6473"/>
</dbReference>
<name>A0A6B2K070_9RHOB</name>
<reference evidence="2 3" key="1">
    <citation type="submission" date="2020-02" db="EMBL/GenBank/DDBJ databases">
        <title>Pseudoroseicyclus tamarix, sp. nov., isolated from offshore sediment of a Tamarix chinensis forest.</title>
        <authorList>
            <person name="Gai Y."/>
        </authorList>
    </citation>
    <scope>NUCLEOTIDE SEQUENCE [LARGE SCALE GENOMIC DNA]</scope>
    <source>
        <strain evidence="2 3">CLL3-39</strain>
    </source>
</reference>
<keyword evidence="3" id="KW-1185">Reference proteome</keyword>
<accession>A0A6B2K070</accession>
<gene>
    <name evidence="2" type="ORF">GZA08_15315</name>
</gene>
<feature type="domain" description="DUF6473" evidence="1">
    <location>
        <begin position="1"/>
        <end position="277"/>
    </location>
</feature>
<dbReference type="RefSeq" id="WP_163895173.1">
    <property type="nucleotide sequence ID" value="NZ_JAAGAB010000003.1"/>
</dbReference>
<evidence type="ECO:0000313" key="2">
    <source>
        <dbReference type="EMBL" id="NDV02339.1"/>
    </source>
</evidence>
<evidence type="ECO:0000259" key="1">
    <source>
        <dbReference type="Pfam" id="PF20078"/>
    </source>
</evidence>
<dbReference type="EMBL" id="JAAGAB010000003">
    <property type="protein sequence ID" value="NDV02339.1"/>
    <property type="molecule type" value="Genomic_DNA"/>
</dbReference>
<protein>
    <recommendedName>
        <fullName evidence="1">DUF6473 domain-containing protein</fullName>
    </recommendedName>
</protein>
<evidence type="ECO:0000313" key="3">
    <source>
        <dbReference type="Proteomes" id="UP000474757"/>
    </source>
</evidence>
<comment type="caution">
    <text evidence="2">The sequence shown here is derived from an EMBL/GenBank/DDBJ whole genome shotgun (WGS) entry which is preliminary data.</text>
</comment>
<organism evidence="2 3">
    <name type="scientific">Pseudoroseicyclus tamaricis</name>
    <dbReference type="NCBI Taxonomy" id="2705421"/>
    <lineage>
        <taxon>Bacteria</taxon>
        <taxon>Pseudomonadati</taxon>
        <taxon>Pseudomonadota</taxon>
        <taxon>Alphaproteobacteria</taxon>
        <taxon>Rhodobacterales</taxon>
        <taxon>Paracoccaceae</taxon>
        <taxon>Pseudoroseicyclus</taxon>
    </lineage>
</organism>